<dbReference type="PROSITE" id="PS50866">
    <property type="entry name" value="GOLD"/>
    <property type="match status" value="1"/>
</dbReference>
<feature type="region of interest" description="Disordered" evidence="5">
    <location>
        <begin position="93"/>
        <end position="160"/>
    </location>
</feature>
<feature type="compositionally biased region" description="Basic and acidic residues" evidence="5">
    <location>
        <begin position="112"/>
        <end position="125"/>
    </location>
</feature>
<evidence type="ECO:0000259" key="8">
    <source>
        <dbReference type="PROSITE" id="PS50866"/>
    </source>
</evidence>
<dbReference type="InterPro" id="IPR036388">
    <property type="entry name" value="WH-like_DNA-bd_sf"/>
</dbReference>
<protein>
    <recommendedName>
        <fullName evidence="3">Protein c-Fos</fullName>
    </recommendedName>
    <alternativeName>
        <fullName evidence="4">Cellular oncogene fos</fullName>
    </alternativeName>
</protein>
<evidence type="ECO:0000313" key="9">
    <source>
        <dbReference type="EMBL" id="KAK6294873.1"/>
    </source>
</evidence>
<dbReference type="PROSITE" id="PS00036">
    <property type="entry name" value="BZIP_BASIC"/>
    <property type="match status" value="1"/>
</dbReference>
<evidence type="ECO:0000256" key="4">
    <source>
        <dbReference type="ARBA" id="ARBA00031103"/>
    </source>
</evidence>
<dbReference type="InterPro" id="IPR046347">
    <property type="entry name" value="bZIP_sf"/>
</dbReference>
<dbReference type="SUPFAM" id="SSF57959">
    <property type="entry name" value="Leucine zipper domain"/>
    <property type="match status" value="1"/>
</dbReference>
<dbReference type="SMART" id="SM00338">
    <property type="entry name" value="BRLZ"/>
    <property type="match status" value="1"/>
</dbReference>
<dbReference type="Pfam" id="PF00170">
    <property type="entry name" value="bZIP_1"/>
    <property type="match status" value="1"/>
</dbReference>
<dbReference type="FunFam" id="1.20.5.170:FF:000006">
    <property type="entry name" value="fos-related antigen 2 isoform X1"/>
    <property type="match status" value="1"/>
</dbReference>
<dbReference type="PRINTS" id="PR00042">
    <property type="entry name" value="LEUZIPPRFOS"/>
</dbReference>
<evidence type="ECO:0000313" key="10">
    <source>
        <dbReference type="Proteomes" id="UP001356427"/>
    </source>
</evidence>
<evidence type="ECO:0000256" key="5">
    <source>
        <dbReference type="SAM" id="MobiDB-lite"/>
    </source>
</evidence>
<dbReference type="InterPro" id="IPR009038">
    <property type="entry name" value="GOLD_dom"/>
</dbReference>
<dbReference type="PROSITE" id="PS50217">
    <property type="entry name" value="BZIP"/>
    <property type="match status" value="1"/>
</dbReference>
<dbReference type="Gene3D" id="1.10.10.10">
    <property type="entry name" value="Winged helix-like DNA-binding domain superfamily/Winged helix DNA-binding domain"/>
    <property type="match status" value="1"/>
</dbReference>
<dbReference type="Proteomes" id="UP001356427">
    <property type="component" value="Unassembled WGS sequence"/>
</dbReference>
<dbReference type="InterPro" id="IPR000837">
    <property type="entry name" value="AP-1"/>
</dbReference>
<keyword evidence="2" id="KW-0238">DNA-binding</keyword>
<evidence type="ECO:0000256" key="3">
    <source>
        <dbReference type="ARBA" id="ARBA00029563"/>
    </source>
</evidence>
<dbReference type="GO" id="GO:0000978">
    <property type="term" value="F:RNA polymerase II cis-regulatory region sequence-specific DNA binding"/>
    <property type="evidence" value="ECO:0007669"/>
    <property type="project" value="TreeGrafter"/>
</dbReference>
<keyword evidence="6" id="KW-1133">Transmembrane helix</keyword>
<evidence type="ECO:0000256" key="1">
    <source>
        <dbReference type="ARBA" id="ARBA00007619"/>
    </source>
</evidence>
<name>A0AAN8QFQ2_9TELE</name>
<dbReference type="CDD" id="cd14721">
    <property type="entry name" value="bZIP_Fos"/>
    <property type="match status" value="1"/>
</dbReference>
<dbReference type="EMBL" id="JAGTTL010000034">
    <property type="protein sequence ID" value="KAK6294873.1"/>
    <property type="molecule type" value="Genomic_DNA"/>
</dbReference>
<sequence length="626" mass="69176">MVGWGPRPEPEPPPKSTASPACDNLAYYNSPAGSYSTIGSPQSHDFTDLTSLSSGSFIPTVTAISASPDLQWMDQPLVSSVAPSHGVHPYSACPPTYTSAMRNKGHRSVRRGKMERLSPEEEEKKRVRRERNKQAAAKCRNRRRELTDTLQGETDELEDEKSALQNDIANLLKEKEKLEFILAAHQPICKIPSDMDNAFPSISPSHGVSIQLSPPQPQSMVSSSVCSATPLTSIPSTASSILSTSVSIFSCSPLLSTASVSDVKMADLDTACLEESVSLLAKTEMETARSVPEVDLTSSLYAQDWEPLYSTANNDFESLCTPVVTCTTHTSSFAYPEAEAFPTCGVAHRRGSSGGNDQSSDSLSSPTLLALHLSTEAINQSDSKLSTMAKTKELSKDVRDKIVDLHKAGMGYKTIAKQLAMARFAALLLLPVLIESVFSISFFLPVNSRKCLREEIHKDVLVTGEYEISEQSNTKTNLKITDSSGHTLYSKEDATKGKFAFTTEDYDMFEVCFESKSPMGTGRVPDQLVNLDMKHGVEAKNYEEIAKVEKLKPLEVELRRLEDLSESIVNDFAYMKKREEEMRDTNESTNTRVLYFSIFSMCCLIGLATWQVFYLRRFFKAKKLIE</sequence>
<keyword evidence="6" id="KW-0812">Transmembrane</keyword>
<organism evidence="9 10">
    <name type="scientific">Coregonus suidteri</name>
    <dbReference type="NCBI Taxonomy" id="861788"/>
    <lineage>
        <taxon>Eukaryota</taxon>
        <taxon>Metazoa</taxon>
        <taxon>Chordata</taxon>
        <taxon>Craniata</taxon>
        <taxon>Vertebrata</taxon>
        <taxon>Euteleostomi</taxon>
        <taxon>Actinopterygii</taxon>
        <taxon>Neopterygii</taxon>
        <taxon>Teleostei</taxon>
        <taxon>Protacanthopterygii</taxon>
        <taxon>Salmoniformes</taxon>
        <taxon>Salmonidae</taxon>
        <taxon>Coregoninae</taxon>
        <taxon>Coregonus</taxon>
    </lineage>
</organism>
<dbReference type="PANTHER" id="PTHR23351:SF4">
    <property type="entry name" value="PROTEIN C-FOS"/>
    <property type="match status" value="1"/>
</dbReference>
<evidence type="ECO:0000256" key="2">
    <source>
        <dbReference type="ARBA" id="ARBA00023125"/>
    </source>
</evidence>
<feature type="domain" description="BZIP" evidence="7">
    <location>
        <begin position="122"/>
        <end position="185"/>
    </location>
</feature>
<feature type="region of interest" description="Disordered" evidence="5">
    <location>
        <begin position="1"/>
        <end position="22"/>
    </location>
</feature>
<dbReference type="InterPro" id="IPR057667">
    <property type="entry name" value="HTH_SB"/>
</dbReference>
<feature type="transmembrane region" description="Helical" evidence="6">
    <location>
        <begin position="420"/>
        <end position="444"/>
    </location>
</feature>
<dbReference type="Pfam" id="PF01105">
    <property type="entry name" value="EMP24_GP25L"/>
    <property type="match status" value="1"/>
</dbReference>
<keyword evidence="10" id="KW-1185">Reference proteome</keyword>
<dbReference type="InterPro" id="IPR004827">
    <property type="entry name" value="bZIP"/>
</dbReference>
<dbReference type="Gene3D" id="1.20.5.170">
    <property type="match status" value="1"/>
</dbReference>
<dbReference type="AlphaFoldDB" id="A0AAN8QFQ2"/>
<dbReference type="Pfam" id="PF25787">
    <property type="entry name" value="HTH_SB"/>
    <property type="match status" value="1"/>
</dbReference>
<feature type="domain" description="GOLD" evidence="8">
    <location>
        <begin position="449"/>
        <end position="600"/>
    </location>
</feature>
<dbReference type="GO" id="GO:0005634">
    <property type="term" value="C:nucleus"/>
    <property type="evidence" value="ECO:0007669"/>
    <property type="project" value="TreeGrafter"/>
</dbReference>
<dbReference type="PANTHER" id="PTHR23351">
    <property type="entry name" value="FOS TRANSCRIPTION FACTOR-RELATED"/>
    <property type="match status" value="1"/>
</dbReference>
<gene>
    <name evidence="9" type="ORF">J4Q44_G00340990</name>
</gene>
<evidence type="ECO:0000256" key="6">
    <source>
        <dbReference type="SAM" id="Phobius"/>
    </source>
</evidence>
<reference evidence="9 10" key="1">
    <citation type="submission" date="2021-04" db="EMBL/GenBank/DDBJ databases">
        <authorList>
            <person name="De Guttry C."/>
            <person name="Zahm M."/>
            <person name="Klopp C."/>
            <person name="Cabau C."/>
            <person name="Louis A."/>
            <person name="Berthelot C."/>
            <person name="Parey E."/>
            <person name="Roest Crollius H."/>
            <person name="Montfort J."/>
            <person name="Robinson-Rechavi M."/>
            <person name="Bucao C."/>
            <person name="Bouchez O."/>
            <person name="Gislard M."/>
            <person name="Lluch J."/>
            <person name="Milhes M."/>
            <person name="Lampietro C."/>
            <person name="Lopez Roques C."/>
            <person name="Donnadieu C."/>
            <person name="Braasch I."/>
            <person name="Desvignes T."/>
            <person name="Postlethwait J."/>
            <person name="Bobe J."/>
            <person name="Wedekind C."/>
            <person name="Guiguen Y."/>
        </authorList>
    </citation>
    <scope>NUCLEOTIDE SEQUENCE [LARGE SCALE GENOMIC DNA]</scope>
    <source>
        <strain evidence="9">Cs_M1</strain>
        <tissue evidence="9">Blood</tissue>
    </source>
</reference>
<proteinExistence type="inferred from homology"/>
<accession>A0AAN8QFQ2</accession>
<comment type="caution">
    <text evidence="9">The sequence shown here is derived from an EMBL/GenBank/DDBJ whole genome shotgun (WGS) entry which is preliminary data.</text>
</comment>
<feature type="transmembrane region" description="Helical" evidence="6">
    <location>
        <begin position="593"/>
        <end position="615"/>
    </location>
</feature>
<dbReference type="GO" id="GO:0000981">
    <property type="term" value="F:DNA-binding transcription factor activity, RNA polymerase II-specific"/>
    <property type="evidence" value="ECO:0007669"/>
    <property type="project" value="TreeGrafter"/>
</dbReference>
<comment type="similarity">
    <text evidence="1">Belongs to the bZIP family. Fos subfamily.</text>
</comment>
<evidence type="ECO:0000259" key="7">
    <source>
        <dbReference type="PROSITE" id="PS50217"/>
    </source>
</evidence>
<dbReference type="SMART" id="SM01190">
    <property type="entry name" value="EMP24_GP25L"/>
    <property type="match status" value="1"/>
</dbReference>
<keyword evidence="6" id="KW-0472">Membrane</keyword>